<dbReference type="InterPro" id="IPR018097">
    <property type="entry name" value="EGF_Ca-bd_CS"/>
</dbReference>
<dbReference type="PROSITE" id="PS00108">
    <property type="entry name" value="PROTEIN_KINASE_ST"/>
    <property type="match status" value="1"/>
</dbReference>
<dbReference type="InterPro" id="IPR000719">
    <property type="entry name" value="Prot_kinase_dom"/>
</dbReference>
<name>A0A8T0RFY7_PANVG</name>
<comment type="caution">
    <text evidence="12">Lacks conserved residue(s) required for the propagation of feature annotation.</text>
</comment>
<evidence type="ECO:0000256" key="1">
    <source>
        <dbReference type="ARBA" id="ARBA00004479"/>
    </source>
</evidence>
<keyword evidence="3 12" id="KW-0245">EGF-like domain</keyword>
<evidence type="ECO:0000313" key="18">
    <source>
        <dbReference type="Proteomes" id="UP000823388"/>
    </source>
</evidence>
<keyword evidence="10" id="KW-1015">Disulfide bond</keyword>
<dbReference type="InterPro" id="IPR001881">
    <property type="entry name" value="EGF-like_Ca-bd_dom"/>
</dbReference>
<dbReference type="GO" id="GO:0004674">
    <property type="term" value="F:protein serine/threonine kinase activity"/>
    <property type="evidence" value="ECO:0007669"/>
    <property type="project" value="UniProtKB-KW"/>
</dbReference>
<dbReference type="SUPFAM" id="SSF56112">
    <property type="entry name" value="Protein kinase-like (PK-like)"/>
    <property type="match status" value="1"/>
</dbReference>
<accession>A0A8T0RFY7</accession>
<dbReference type="Pfam" id="PF13947">
    <property type="entry name" value="GUB_WAK_bind"/>
    <property type="match status" value="1"/>
</dbReference>
<keyword evidence="6" id="KW-0677">Repeat</keyword>
<protein>
    <submittedName>
        <fullName evidence="17">Uncharacterized protein</fullName>
    </submittedName>
</protein>
<dbReference type="InterPro" id="IPR045274">
    <property type="entry name" value="WAK-like"/>
</dbReference>
<dbReference type="CDD" id="cd00054">
    <property type="entry name" value="EGF_CA"/>
    <property type="match status" value="2"/>
</dbReference>
<dbReference type="PANTHER" id="PTHR27005:SF10">
    <property type="entry name" value="OS08G0501500 PROTEIN"/>
    <property type="match status" value="1"/>
</dbReference>
<dbReference type="SMART" id="SM00220">
    <property type="entry name" value="S_TKc"/>
    <property type="match status" value="1"/>
</dbReference>
<evidence type="ECO:0000256" key="10">
    <source>
        <dbReference type="ARBA" id="ARBA00023157"/>
    </source>
</evidence>
<comment type="caution">
    <text evidence="17">The sequence shown here is derived from an EMBL/GenBank/DDBJ whole genome shotgun (WGS) entry which is preliminary data.</text>
</comment>
<evidence type="ECO:0000259" key="15">
    <source>
        <dbReference type="PROSITE" id="PS50011"/>
    </source>
</evidence>
<dbReference type="Proteomes" id="UP000823388">
    <property type="component" value="Chromosome 6K"/>
</dbReference>
<evidence type="ECO:0000256" key="3">
    <source>
        <dbReference type="ARBA" id="ARBA00022536"/>
    </source>
</evidence>
<dbReference type="GO" id="GO:0005524">
    <property type="term" value="F:ATP binding"/>
    <property type="evidence" value="ECO:0007669"/>
    <property type="project" value="UniProtKB-UniRule"/>
</dbReference>
<evidence type="ECO:0000256" key="14">
    <source>
        <dbReference type="SAM" id="Phobius"/>
    </source>
</evidence>
<evidence type="ECO:0000256" key="2">
    <source>
        <dbReference type="ARBA" id="ARBA00022527"/>
    </source>
</evidence>
<feature type="domain" description="Protein kinase" evidence="15">
    <location>
        <begin position="438"/>
        <end position="688"/>
    </location>
</feature>
<dbReference type="SUPFAM" id="SSF57184">
    <property type="entry name" value="Growth factor receptor domain"/>
    <property type="match status" value="1"/>
</dbReference>
<keyword evidence="18" id="KW-1185">Reference proteome</keyword>
<dbReference type="InterPro" id="IPR025287">
    <property type="entry name" value="WAK_GUB"/>
</dbReference>
<keyword evidence="2" id="KW-0723">Serine/threonine-protein kinase</keyword>
<dbReference type="EMBL" id="CM029047">
    <property type="protein sequence ID" value="KAG2584871.1"/>
    <property type="molecule type" value="Genomic_DNA"/>
</dbReference>
<keyword evidence="14" id="KW-0812">Transmembrane</keyword>
<dbReference type="SMART" id="SM00181">
    <property type="entry name" value="EGF"/>
    <property type="match status" value="3"/>
</dbReference>
<evidence type="ECO:0000256" key="11">
    <source>
        <dbReference type="ARBA" id="ARBA00023180"/>
    </source>
</evidence>
<dbReference type="AlphaFoldDB" id="A0A8T0RFY7"/>
<dbReference type="FunFam" id="1.10.510.10:FF:000084">
    <property type="entry name" value="Wall-associated receptor kinase 2"/>
    <property type="match status" value="1"/>
</dbReference>
<proteinExistence type="predicted"/>
<dbReference type="Pfam" id="PF00069">
    <property type="entry name" value="Pkinase"/>
    <property type="match status" value="1"/>
</dbReference>
<gene>
    <name evidence="17" type="ORF">PVAP13_6KG301400</name>
</gene>
<dbReference type="FunFam" id="2.10.25.10:FF:000355">
    <property type="entry name" value="Wall-associated receptor kinase 3"/>
    <property type="match status" value="1"/>
</dbReference>
<evidence type="ECO:0000256" key="8">
    <source>
        <dbReference type="ARBA" id="ARBA00022777"/>
    </source>
</evidence>
<dbReference type="PROSITE" id="PS50011">
    <property type="entry name" value="PROTEIN_KINASE_DOM"/>
    <property type="match status" value="1"/>
</dbReference>
<comment type="subcellular location">
    <subcellularLocation>
        <location evidence="1">Membrane</location>
        <topology evidence="1">Single-pass type I membrane protein</topology>
    </subcellularLocation>
</comment>
<dbReference type="Gene3D" id="1.10.510.10">
    <property type="entry name" value="Transferase(Phosphotransferase) domain 1"/>
    <property type="match status" value="1"/>
</dbReference>
<dbReference type="InterPro" id="IPR011009">
    <property type="entry name" value="Kinase-like_dom_sf"/>
</dbReference>
<dbReference type="Gene3D" id="2.10.25.10">
    <property type="entry name" value="Laminin"/>
    <property type="match status" value="2"/>
</dbReference>
<evidence type="ECO:0000256" key="5">
    <source>
        <dbReference type="ARBA" id="ARBA00022729"/>
    </source>
</evidence>
<dbReference type="InterPro" id="IPR000152">
    <property type="entry name" value="EGF-type_Asp/Asn_hydroxyl_site"/>
</dbReference>
<dbReference type="PROSITE" id="PS00010">
    <property type="entry name" value="ASX_HYDROXYL"/>
    <property type="match status" value="1"/>
</dbReference>
<dbReference type="PROSITE" id="PS00107">
    <property type="entry name" value="PROTEIN_KINASE_ATP"/>
    <property type="match status" value="1"/>
</dbReference>
<dbReference type="GO" id="GO:0005886">
    <property type="term" value="C:plasma membrane"/>
    <property type="evidence" value="ECO:0007669"/>
    <property type="project" value="TreeGrafter"/>
</dbReference>
<reference evidence="17" key="1">
    <citation type="submission" date="2020-05" db="EMBL/GenBank/DDBJ databases">
        <title>WGS assembly of Panicum virgatum.</title>
        <authorList>
            <person name="Lovell J.T."/>
            <person name="Jenkins J."/>
            <person name="Shu S."/>
            <person name="Juenger T.E."/>
            <person name="Schmutz J."/>
        </authorList>
    </citation>
    <scope>NUCLEOTIDE SEQUENCE</scope>
    <source>
        <strain evidence="17">AP13</strain>
    </source>
</reference>
<dbReference type="PROSITE" id="PS50026">
    <property type="entry name" value="EGF_3"/>
    <property type="match status" value="1"/>
</dbReference>
<dbReference type="InterPro" id="IPR026823">
    <property type="entry name" value="cEGF"/>
</dbReference>
<keyword evidence="11" id="KW-0325">Glycoprotein</keyword>
<dbReference type="Gene3D" id="3.30.200.20">
    <property type="entry name" value="Phosphorylase Kinase, domain 1"/>
    <property type="match status" value="1"/>
</dbReference>
<dbReference type="GO" id="GO:0007166">
    <property type="term" value="P:cell surface receptor signaling pathway"/>
    <property type="evidence" value="ECO:0007669"/>
    <property type="project" value="InterPro"/>
</dbReference>
<dbReference type="InterPro" id="IPR009030">
    <property type="entry name" value="Growth_fac_rcpt_cys_sf"/>
</dbReference>
<evidence type="ECO:0000256" key="12">
    <source>
        <dbReference type="PROSITE-ProRule" id="PRU00076"/>
    </source>
</evidence>
<organism evidence="17 18">
    <name type="scientific">Panicum virgatum</name>
    <name type="common">Blackwell switchgrass</name>
    <dbReference type="NCBI Taxonomy" id="38727"/>
    <lineage>
        <taxon>Eukaryota</taxon>
        <taxon>Viridiplantae</taxon>
        <taxon>Streptophyta</taxon>
        <taxon>Embryophyta</taxon>
        <taxon>Tracheophyta</taxon>
        <taxon>Spermatophyta</taxon>
        <taxon>Magnoliopsida</taxon>
        <taxon>Liliopsida</taxon>
        <taxon>Poales</taxon>
        <taxon>Poaceae</taxon>
        <taxon>PACMAD clade</taxon>
        <taxon>Panicoideae</taxon>
        <taxon>Panicodae</taxon>
        <taxon>Paniceae</taxon>
        <taxon>Panicinae</taxon>
        <taxon>Panicum</taxon>
        <taxon>Panicum sect. Hiantes</taxon>
    </lineage>
</organism>
<feature type="domain" description="EGF-like" evidence="16">
    <location>
        <begin position="281"/>
        <end position="318"/>
    </location>
</feature>
<dbReference type="Pfam" id="PF12662">
    <property type="entry name" value="cEGF"/>
    <property type="match status" value="1"/>
</dbReference>
<evidence type="ECO:0000259" key="16">
    <source>
        <dbReference type="PROSITE" id="PS50026"/>
    </source>
</evidence>
<dbReference type="InterPro" id="IPR017441">
    <property type="entry name" value="Protein_kinase_ATP_BS"/>
</dbReference>
<keyword evidence="7 13" id="KW-0547">Nucleotide-binding</keyword>
<keyword evidence="5" id="KW-0732">Signal</keyword>
<keyword evidence="9 13" id="KW-0067">ATP-binding</keyword>
<keyword evidence="14" id="KW-0472">Membrane</keyword>
<dbReference type="InterPro" id="IPR000742">
    <property type="entry name" value="EGF"/>
</dbReference>
<feature type="transmembrane region" description="Helical" evidence="14">
    <location>
        <begin position="372"/>
        <end position="391"/>
    </location>
</feature>
<dbReference type="PROSITE" id="PS01187">
    <property type="entry name" value="EGF_CA"/>
    <property type="match status" value="1"/>
</dbReference>
<evidence type="ECO:0000256" key="6">
    <source>
        <dbReference type="ARBA" id="ARBA00022737"/>
    </source>
</evidence>
<evidence type="ECO:0000256" key="9">
    <source>
        <dbReference type="ARBA" id="ARBA00022840"/>
    </source>
</evidence>
<dbReference type="SMART" id="SM00179">
    <property type="entry name" value="EGF_CA"/>
    <property type="match status" value="2"/>
</dbReference>
<sequence>MAATVAADDLWSSCTTSCGNISIPYPFGVEPGCYRDGFNLTCDRSYQPPKLFLGDGATEVTDIFVSSSTVRIRSGYMNISDDLVVLPSGAGGGDQLANGTAWGAGLSPGGPFILAEERNELAVVACNMQVLLLGANGGGIVSACSALCPPQLNNNGSSTPEQRVGCCQATVPLGYASYPVQVRKLNGAATRTNIFYVAERGVNYTISTATAEDAPPPALPAVLEWVIGGATSTCPVDAPAPECRSSQSYCQNSTAEGHRGYICRCKAGYDGNPYITDGCQDIDECLYPEFYHCYGECKNIPGGYQCNCPAGYTGSASARNGCKDIDECAHPDVYQCYGECRNLPGTFECRCPFGTHGNAKKKGGCISVKKSYTALGVGLGVGVGSALLLLLRKARKMKEKFFRQNHGLLLQQLVSQKADIAERKIITLEELEKATNNFNKTHEVGFGGHGTVYKGILGPNVVAVKKSKIIIQKEIDDFINEVAILSQINHRNVEAPWVFLSHHLHTKGASKLSWDDRLRIALEVARALAYLHSAASIPIFHRDIKSSNTLLNDSLTAKVSDFGASRYISLNRTEVTASIQGTMGYVDPAYYYTGKLTDKSDVFSFGVLLIELLTRKKPSIFTCNDGSVVAQFHSLLIQGNLVRIIDPQVTGEDDGRVQEVAELAARCTRLKRQERPTMRQVEMELESLQAHNAEVWKCNQHHIMGQCVTTGAGFFTEETSRQFSMEEEILLSARYPR</sequence>
<keyword evidence="8" id="KW-0418">Kinase</keyword>
<keyword evidence="4" id="KW-0808">Transferase</keyword>
<feature type="binding site" evidence="13">
    <location>
        <position position="466"/>
    </location>
    <ligand>
        <name>ATP</name>
        <dbReference type="ChEBI" id="CHEBI:30616"/>
    </ligand>
</feature>
<evidence type="ECO:0000256" key="13">
    <source>
        <dbReference type="PROSITE-ProRule" id="PRU10141"/>
    </source>
</evidence>
<evidence type="ECO:0000256" key="4">
    <source>
        <dbReference type="ARBA" id="ARBA00022679"/>
    </source>
</evidence>
<dbReference type="GO" id="GO:0030247">
    <property type="term" value="F:polysaccharide binding"/>
    <property type="evidence" value="ECO:0007669"/>
    <property type="project" value="InterPro"/>
</dbReference>
<keyword evidence="14" id="KW-1133">Transmembrane helix</keyword>
<dbReference type="PANTHER" id="PTHR27005">
    <property type="entry name" value="WALL-ASSOCIATED RECEPTOR KINASE-LIKE 21"/>
    <property type="match status" value="1"/>
</dbReference>
<dbReference type="GO" id="GO:0005509">
    <property type="term" value="F:calcium ion binding"/>
    <property type="evidence" value="ECO:0007669"/>
    <property type="project" value="InterPro"/>
</dbReference>
<evidence type="ECO:0000313" key="17">
    <source>
        <dbReference type="EMBL" id="KAG2584871.1"/>
    </source>
</evidence>
<dbReference type="InterPro" id="IPR008271">
    <property type="entry name" value="Ser/Thr_kinase_AS"/>
</dbReference>
<evidence type="ECO:0000256" key="7">
    <source>
        <dbReference type="ARBA" id="ARBA00022741"/>
    </source>
</evidence>